<dbReference type="InterPro" id="IPR016181">
    <property type="entry name" value="Acyl_CoA_acyltransferase"/>
</dbReference>
<dbReference type="CDD" id="cd04301">
    <property type="entry name" value="NAT_SF"/>
    <property type="match status" value="1"/>
</dbReference>
<proteinExistence type="predicted"/>
<dbReference type="EMBL" id="CP101509">
    <property type="protein sequence ID" value="UTV29405.1"/>
    <property type="molecule type" value="Genomic_DNA"/>
</dbReference>
<dbReference type="Proteomes" id="UP001057998">
    <property type="component" value="Chromosome 2"/>
</dbReference>
<keyword evidence="3" id="KW-1185">Reference proteome</keyword>
<dbReference type="SUPFAM" id="SSF55729">
    <property type="entry name" value="Acyl-CoA N-acyltransferases (Nat)"/>
    <property type="match status" value="1"/>
</dbReference>
<evidence type="ECO:0000313" key="3">
    <source>
        <dbReference type="Proteomes" id="UP001057998"/>
    </source>
</evidence>
<sequence length="173" mass="19539">MKIIPEIEVTDREHDAITQLRNASFPDHQVERSYYKQLPHMRALQYCHGKLIGYMGLDYRVVCVGGTPLKVLGVIDICIDKSHQGQGIGSAMLTELSDYAAARDVDFIILMSELDAFYTSNGFNKVSGPSSWLRLHEHQNYGIAFDQLGDLFVKPMSGKTWAPGHLDWLGYLY</sequence>
<reference evidence="2" key="1">
    <citation type="submission" date="2022-07" db="EMBL/GenBank/DDBJ databases">
        <title>Genome sequencing of Photobacterium atrarenae GJH2-4.</title>
        <authorList>
            <person name="Park S.-J."/>
        </authorList>
    </citation>
    <scope>NUCLEOTIDE SEQUENCE</scope>
    <source>
        <strain evidence="2">GJH2-4</strain>
    </source>
</reference>
<dbReference type="InterPro" id="IPR000182">
    <property type="entry name" value="GNAT_dom"/>
</dbReference>
<evidence type="ECO:0000313" key="2">
    <source>
        <dbReference type="EMBL" id="UTV29405.1"/>
    </source>
</evidence>
<organism evidence="2 3">
    <name type="scientific">Photobacterium atrarenae</name>
    <dbReference type="NCBI Taxonomy" id="865757"/>
    <lineage>
        <taxon>Bacteria</taxon>
        <taxon>Pseudomonadati</taxon>
        <taxon>Pseudomonadota</taxon>
        <taxon>Gammaproteobacteria</taxon>
        <taxon>Vibrionales</taxon>
        <taxon>Vibrionaceae</taxon>
        <taxon>Photobacterium</taxon>
    </lineage>
</organism>
<feature type="domain" description="N-acetyltransferase" evidence="1">
    <location>
        <begin position="1"/>
        <end position="146"/>
    </location>
</feature>
<accession>A0ABY5GJC1</accession>
<dbReference type="PROSITE" id="PS51186">
    <property type="entry name" value="GNAT"/>
    <property type="match status" value="1"/>
</dbReference>
<evidence type="ECO:0000259" key="1">
    <source>
        <dbReference type="PROSITE" id="PS51186"/>
    </source>
</evidence>
<dbReference type="Pfam" id="PF13527">
    <property type="entry name" value="Acetyltransf_9"/>
    <property type="match status" value="1"/>
</dbReference>
<dbReference type="Gene3D" id="3.40.630.30">
    <property type="match status" value="1"/>
</dbReference>
<gene>
    <name evidence="2" type="ORF">NNL38_20505</name>
</gene>
<name>A0ABY5GJC1_9GAMM</name>
<protein>
    <submittedName>
        <fullName evidence="2">GNAT family N-acetyltransferase</fullName>
    </submittedName>
</protein>
<dbReference type="RefSeq" id="WP_255390722.1">
    <property type="nucleotide sequence ID" value="NZ_CP101509.1"/>
</dbReference>